<evidence type="ECO:0000313" key="12">
    <source>
        <dbReference type="Proteomes" id="UP000298673"/>
    </source>
</evidence>
<dbReference type="GO" id="GO:0006780">
    <property type="term" value="P:uroporphyrinogen III biosynthetic process"/>
    <property type="evidence" value="ECO:0007669"/>
    <property type="project" value="UniProtKB-UniRule"/>
</dbReference>
<comment type="function">
    <text evidence="6 9">Catalyzes cyclization of the linear tetrapyrrole, hydroxymethylbilane, to the macrocyclic uroporphyrinogen III.</text>
</comment>
<evidence type="ECO:0000256" key="8">
    <source>
        <dbReference type="ARBA" id="ARBA00048617"/>
    </source>
</evidence>
<evidence type="ECO:0000313" key="11">
    <source>
        <dbReference type="EMBL" id="QCI24621.1"/>
    </source>
</evidence>
<accession>A0A4D6YDB3</accession>
<comment type="similarity">
    <text evidence="2 9">Belongs to the uroporphyrinogen-III synthase family.</text>
</comment>
<sequence length="159" mass="19049">MFSKKKENSESLLKIFYKNKCIKDKKILLLQGENGRKLIKNSLKKNGFNVSLVECYKRVFKNINIELELKKWKFYKINTLLVTNSEILNKLNDIFDDINQKKWLFECKIFVVGDRLKKLAKEIGWKNIIVSEYANNDYLLKLIIKNYYSLNLFGRRKRI</sequence>
<comment type="catalytic activity">
    <reaction evidence="8 9">
        <text>hydroxymethylbilane = uroporphyrinogen III + H2O</text>
        <dbReference type="Rhea" id="RHEA:18965"/>
        <dbReference type="ChEBI" id="CHEBI:15377"/>
        <dbReference type="ChEBI" id="CHEBI:57308"/>
        <dbReference type="ChEBI" id="CHEBI:57845"/>
        <dbReference type="EC" id="4.2.1.75"/>
    </reaction>
</comment>
<dbReference type="InterPro" id="IPR039793">
    <property type="entry name" value="UROS/Hem4"/>
</dbReference>
<dbReference type="InterPro" id="IPR036108">
    <property type="entry name" value="4pyrrol_syn_uPrphyn_synt_sf"/>
</dbReference>
<proteinExistence type="inferred from homology"/>
<gene>
    <name evidence="11" type="ORF">D9V75_02875</name>
</gene>
<dbReference type="AlphaFoldDB" id="A0A4D6YDB3"/>
<dbReference type="GO" id="GO:0006782">
    <property type="term" value="P:protoporphyrinogen IX biosynthetic process"/>
    <property type="evidence" value="ECO:0007669"/>
    <property type="project" value="UniProtKB-UniRule"/>
</dbReference>
<reference evidence="11 12" key="1">
    <citation type="submission" date="2018-12" db="EMBL/GenBank/DDBJ databases">
        <authorList>
            <person name="Chong R.A."/>
        </authorList>
    </citation>
    <scope>NUCLEOTIDE SEQUENCE [LARGE SCALE GENOMIC DNA]</scope>
    <source>
        <strain evidence="11 12">Mst</strain>
    </source>
</reference>
<dbReference type="GO" id="GO:0004852">
    <property type="term" value="F:uroporphyrinogen-III synthase activity"/>
    <property type="evidence" value="ECO:0007669"/>
    <property type="project" value="UniProtKB-UniRule"/>
</dbReference>
<evidence type="ECO:0000256" key="2">
    <source>
        <dbReference type="ARBA" id="ARBA00008133"/>
    </source>
</evidence>
<dbReference type="SUPFAM" id="SSF69618">
    <property type="entry name" value="HemD-like"/>
    <property type="match status" value="1"/>
</dbReference>
<dbReference type="PANTHER" id="PTHR38042">
    <property type="entry name" value="UROPORPHYRINOGEN-III SYNTHASE, CHLOROPLASTIC"/>
    <property type="match status" value="1"/>
</dbReference>
<dbReference type="UniPathway" id="UPA00251">
    <property type="reaction ID" value="UER00320"/>
</dbReference>
<evidence type="ECO:0000256" key="5">
    <source>
        <dbReference type="ARBA" id="ARBA00023244"/>
    </source>
</evidence>
<dbReference type="Proteomes" id="UP000298673">
    <property type="component" value="Chromosome"/>
</dbReference>
<reference evidence="11 12" key="2">
    <citation type="submission" date="2019-05" db="EMBL/GenBank/DDBJ databases">
        <title>Genome evolution of the obligate endosymbiont Buchnera aphidicola.</title>
        <authorList>
            <person name="Moran N.A."/>
        </authorList>
    </citation>
    <scope>NUCLEOTIDE SEQUENCE [LARGE SCALE GENOMIC DNA]</scope>
    <source>
        <strain evidence="11 12">Mst</strain>
    </source>
</reference>
<protein>
    <recommendedName>
        <fullName evidence="7 9">Uroporphyrinogen-III synthase</fullName>
        <ecNumber evidence="3 9">4.2.1.75</ecNumber>
    </recommendedName>
</protein>
<dbReference type="InterPro" id="IPR003754">
    <property type="entry name" value="4pyrrol_synth_uPrphyn_synth"/>
</dbReference>
<dbReference type="Gene3D" id="3.40.50.10090">
    <property type="match status" value="1"/>
</dbReference>
<dbReference type="EC" id="4.2.1.75" evidence="3 9"/>
<dbReference type="PANTHER" id="PTHR38042:SF1">
    <property type="entry name" value="UROPORPHYRINOGEN-III SYNTHASE, CHLOROPLASTIC"/>
    <property type="match status" value="1"/>
</dbReference>
<comment type="pathway">
    <text evidence="1 9">Porphyrin-containing compound metabolism; protoporphyrin-IX biosynthesis; coproporphyrinogen-III from 5-aminolevulinate: step 3/4.</text>
</comment>
<name>A0A4D6YDB3_9GAMM</name>
<evidence type="ECO:0000256" key="1">
    <source>
        <dbReference type="ARBA" id="ARBA00004772"/>
    </source>
</evidence>
<evidence type="ECO:0000259" key="10">
    <source>
        <dbReference type="Pfam" id="PF02602"/>
    </source>
</evidence>
<feature type="domain" description="Tetrapyrrole biosynthesis uroporphyrinogen III synthase" evidence="10">
    <location>
        <begin position="4"/>
        <end position="140"/>
    </location>
</feature>
<dbReference type="EMBL" id="CP034861">
    <property type="protein sequence ID" value="QCI24621.1"/>
    <property type="molecule type" value="Genomic_DNA"/>
</dbReference>
<keyword evidence="4 9" id="KW-0456">Lyase</keyword>
<evidence type="ECO:0000256" key="9">
    <source>
        <dbReference type="RuleBase" id="RU366031"/>
    </source>
</evidence>
<evidence type="ECO:0000256" key="3">
    <source>
        <dbReference type="ARBA" id="ARBA00013109"/>
    </source>
</evidence>
<dbReference type="OrthoDB" id="9787650at2"/>
<evidence type="ECO:0000256" key="4">
    <source>
        <dbReference type="ARBA" id="ARBA00023239"/>
    </source>
</evidence>
<organism evidence="11 12">
    <name type="scientific">Buchnera aphidicola</name>
    <name type="common">Muscaphis stroyani</name>
    <dbReference type="NCBI Taxonomy" id="1241869"/>
    <lineage>
        <taxon>Bacteria</taxon>
        <taxon>Pseudomonadati</taxon>
        <taxon>Pseudomonadota</taxon>
        <taxon>Gammaproteobacteria</taxon>
        <taxon>Enterobacterales</taxon>
        <taxon>Erwiniaceae</taxon>
        <taxon>Buchnera</taxon>
    </lineage>
</organism>
<evidence type="ECO:0000256" key="7">
    <source>
        <dbReference type="ARBA" id="ARBA00040167"/>
    </source>
</evidence>
<evidence type="ECO:0000256" key="6">
    <source>
        <dbReference type="ARBA" id="ARBA00037589"/>
    </source>
</evidence>
<dbReference type="Pfam" id="PF02602">
    <property type="entry name" value="HEM4"/>
    <property type="match status" value="1"/>
</dbReference>
<dbReference type="CDD" id="cd06578">
    <property type="entry name" value="HemD"/>
    <property type="match status" value="1"/>
</dbReference>
<keyword evidence="5 9" id="KW-0627">Porphyrin biosynthesis</keyword>